<dbReference type="EMBL" id="GBXM01065287">
    <property type="protein sequence ID" value="JAH43290.1"/>
    <property type="molecule type" value="Transcribed_RNA"/>
</dbReference>
<dbReference type="AlphaFoldDB" id="A0A0E9SRM2"/>
<proteinExistence type="predicted"/>
<evidence type="ECO:0000313" key="1">
    <source>
        <dbReference type="EMBL" id="JAH43290.1"/>
    </source>
</evidence>
<reference evidence="1" key="1">
    <citation type="submission" date="2014-11" db="EMBL/GenBank/DDBJ databases">
        <authorList>
            <person name="Amaro Gonzalez C."/>
        </authorList>
    </citation>
    <scope>NUCLEOTIDE SEQUENCE</scope>
</reference>
<reference evidence="1" key="2">
    <citation type="journal article" date="2015" name="Fish Shellfish Immunol.">
        <title>Early steps in the European eel (Anguilla anguilla)-Vibrio vulnificus interaction in the gills: Role of the RtxA13 toxin.</title>
        <authorList>
            <person name="Callol A."/>
            <person name="Pajuelo D."/>
            <person name="Ebbesson L."/>
            <person name="Teles M."/>
            <person name="MacKenzie S."/>
            <person name="Amaro C."/>
        </authorList>
    </citation>
    <scope>NUCLEOTIDE SEQUENCE</scope>
</reference>
<name>A0A0E9SRM2_ANGAN</name>
<organism evidence="1">
    <name type="scientific">Anguilla anguilla</name>
    <name type="common">European freshwater eel</name>
    <name type="synonym">Muraena anguilla</name>
    <dbReference type="NCBI Taxonomy" id="7936"/>
    <lineage>
        <taxon>Eukaryota</taxon>
        <taxon>Metazoa</taxon>
        <taxon>Chordata</taxon>
        <taxon>Craniata</taxon>
        <taxon>Vertebrata</taxon>
        <taxon>Euteleostomi</taxon>
        <taxon>Actinopterygii</taxon>
        <taxon>Neopterygii</taxon>
        <taxon>Teleostei</taxon>
        <taxon>Anguilliformes</taxon>
        <taxon>Anguillidae</taxon>
        <taxon>Anguilla</taxon>
    </lineage>
</organism>
<sequence length="32" mass="3892">MGKNNPKNKEFREKLQMRLNRYSVTFFGQRSS</sequence>
<accession>A0A0E9SRM2</accession>
<protein>
    <submittedName>
        <fullName evidence="1">Uncharacterized protein</fullName>
    </submittedName>
</protein>